<comment type="caution">
    <text evidence="2">The sequence shown here is derived from an EMBL/GenBank/DDBJ whole genome shotgun (WGS) entry which is preliminary data.</text>
</comment>
<organism evidence="2 3">
    <name type="scientific">SAR324 cluster bacterium</name>
    <dbReference type="NCBI Taxonomy" id="2024889"/>
    <lineage>
        <taxon>Bacteria</taxon>
        <taxon>Deltaproteobacteria</taxon>
        <taxon>SAR324 cluster</taxon>
    </lineage>
</organism>
<sequence>MNEIKSFQKELLALANSLDKLLKVIHHSDPTAKSKQQLLYQKYQQRMLLLGKQLKQSFSWKEVCERLKELPKNSDFTASEESCDVIIRKLTKDFEKEFITKPVLQEFPSSPSPKPRKKKAQPLKKKKPFPATPHQQHYTQDSLMELIHFTKQQHQAKKDLLKLVEAIKRIGPDKIEQKINQSVKSTK</sequence>
<accession>A0A2A4T1X7</accession>
<dbReference type="Proteomes" id="UP000218113">
    <property type="component" value="Unassembled WGS sequence"/>
</dbReference>
<evidence type="ECO:0000313" key="3">
    <source>
        <dbReference type="Proteomes" id="UP000218113"/>
    </source>
</evidence>
<gene>
    <name evidence="2" type="ORF">COB67_08255</name>
</gene>
<proteinExistence type="predicted"/>
<protein>
    <submittedName>
        <fullName evidence="2">Uncharacterized protein</fullName>
    </submittedName>
</protein>
<dbReference type="EMBL" id="NVSR01000055">
    <property type="protein sequence ID" value="PCI27573.1"/>
    <property type="molecule type" value="Genomic_DNA"/>
</dbReference>
<name>A0A2A4T1X7_9DELT</name>
<feature type="compositionally biased region" description="Basic residues" evidence="1">
    <location>
        <begin position="114"/>
        <end position="128"/>
    </location>
</feature>
<dbReference type="AlphaFoldDB" id="A0A2A4T1X7"/>
<evidence type="ECO:0000256" key="1">
    <source>
        <dbReference type="SAM" id="MobiDB-lite"/>
    </source>
</evidence>
<feature type="region of interest" description="Disordered" evidence="1">
    <location>
        <begin position="105"/>
        <end position="137"/>
    </location>
</feature>
<reference evidence="3" key="1">
    <citation type="submission" date="2017-08" db="EMBL/GenBank/DDBJ databases">
        <title>A dynamic microbial community with high functional redundancy inhabits the cold, oxic subseafloor aquifer.</title>
        <authorList>
            <person name="Tully B.J."/>
            <person name="Wheat C.G."/>
            <person name="Glazer B.T."/>
            <person name="Huber J.A."/>
        </authorList>
    </citation>
    <scope>NUCLEOTIDE SEQUENCE [LARGE SCALE GENOMIC DNA]</scope>
</reference>
<evidence type="ECO:0000313" key="2">
    <source>
        <dbReference type="EMBL" id="PCI27573.1"/>
    </source>
</evidence>